<evidence type="ECO:0000313" key="4">
    <source>
        <dbReference type="Proteomes" id="UP000230971"/>
    </source>
</evidence>
<dbReference type="Proteomes" id="UP000193907">
    <property type="component" value="Unassembled WGS sequence"/>
</dbReference>
<accession>A0A1X1RKQ1</accession>
<organism evidence="1 3">
    <name type="scientific">Mycobacterium celatum</name>
    <dbReference type="NCBI Taxonomy" id="28045"/>
    <lineage>
        <taxon>Bacteria</taxon>
        <taxon>Bacillati</taxon>
        <taxon>Actinomycetota</taxon>
        <taxon>Actinomycetes</taxon>
        <taxon>Mycobacteriales</taxon>
        <taxon>Mycobacteriaceae</taxon>
        <taxon>Mycobacterium</taxon>
    </lineage>
</organism>
<sequence length="118" mass="12985">MEPGNLEARVTALETQVHDLTGRVRASEQDAAAARVLAGAADRDVTAFHDELRDFRQATAVSFNALREDFVDLRTDFVDLRTHVDQGFTEMRGKFDATAAGQQQIVDLIQTLIADQGP</sequence>
<comment type="caution">
    <text evidence="1">The sequence shown here is derived from an EMBL/GenBank/DDBJ whole genome shotgun (WGS) entry which is preliminary data.</text>
</comment>
<reference evidence="1 3" key="1">
    <citation type="submission" date="2016-01" db="EMBL/GenBank/DDBJ databases">
        <title>The new phylogeny of the genus Mycobacterium.</title>
        <authorList>
            <person name="Tarcisio F."/>
            <person name="Conor M."/>
            <person name="Antonella G."/>
            <person name="Elisabetta G."/>
            <person name="Giulia F.S."/>
            <person name="Sara T."/>
            <person name="Anna F."/>
            <person name="Clotilde B."/>
            <person name="Roberto B."/>
            <person name="Veronica D.S."/>
            <person name="Fabio R."/>
            <person name="Monica P."/>
            <person name="Olivier J."/>
            <person name="Enrico T."/>
            <person name="Nicola S."/>
        </authorList>
    </citation>
    <scope>NUCLEOTIDE SEQUENCE [LARGE SCALE GENOMIC DNA]</scope>
    <source>
        <strain evidence="1 3">DSM 44243</strain>
    </source>
</reference>
<dbReference type="Proteomes" id="UP000230971">
    <property type="component" value="Unassembled WGS sequence"/>
</dbReference>
<dbReference type="AlphaFoldDB" id="A0A1X1RKQ1"/>
<protein>
    <submittedName>
        <fullName evidence="1">Uncharacterized protein</fullName>
    </submittedName>
</protein>
<reference evidence="2 4" key="2">
    <citation type="journal article" date="2017" name="Infect. Genet. Evol.">
        <title>The new phylogeny of the genus Mycobacterium: The old and the news.</title>
        <authorList>
            <person name="Tortoli E."/>
            <person name="Fedrizzi T."/>
            <person name="Meehan C.J."/>
            <person name="Trovato A."/>
            <person name="Grottola A."/>
            <person name="Giacobazzi E."/>
            <person name="Serpini G.F."/>
            <person name="Tagliazucchi S."/>
            <person name="Fabio A."/>
            <person name="Bettua C."/>
            <person name="Bertorelli R."/>
            <person name="Frascaro F."/>
            <person name="De Sanctis V."/>
            <person name="Pecorari M."/>
            <person name="Jousson O."/>
            <person name="Segata N."/>
            <person name="Cirillo D.M."/>
        </authorList>
    </citation>
    <scope>NUCLEOTIDE SEQUENCE [LARGE SCALE GENOMIC DNA]</scope>
    <source>
        <strain evidence="2 4">NCTC 12882</strain>
    </source>
</reference>
<dbReference type="OrthoDB" id="3692921at2"/>
<dbReference type="Gene3D" id="1.20.58.130">
    <property type="match status" value="1"/>
</dbReference>
<keyword evidence="3" id="KW-1185">Reference proteome</keyword>
<evidence type="ECO:0000313" key="3">
    <source>
        <dbReference type="Proteomes" id="UP000193907"/>
    </source>
</evidence>
<dbReference type="RefSeq" id="WP_062540973.1">
    <property type="nucleotide sequence ID" value="NZ_BBUN01000296.1"/>
</dbReference>
<name>A0A1X1RKQ1_MYCCE</name>
<proteinExistence type="predicted"/>
<dbReference type="EMBL" id="LQOM01000046">
    <property type="protein sequence ID" value="ORV08322.1"/>
    <property type="molecule type" value="Genomic_DNA"/>
</dbReference>
<evidence type="ECO:0000313" key="1">
    <source>
        <dbReference type="EMBL" id="ORV08322.1"/>
    </source>
</evidence>
<gene>
    <name evidence="1" type="ORF">AWB95_19635</name>
    <name evidence="2" type="ORF">CQY23_12830</name>
</gene>
<dbReference type="STRING" id="28045.AWB95_19635"/>
<evidence type="ECO:0000313" key="2">
    <source>
        <dbReference type="EMBL" id="PIB78566.1"/>
    </source>
</evidence>
<dbReference type="EMBL" id="PDKV01000014">
    <property type="protein sequence ID" value="PIB78566.1"/>
    <property type="molecule type" value="Genomic_DNA"/>
</dbReference>